<sequence>MLSQTRPSPTHFTSIPQPASLLIMVSQVFPVPVSYACNNDQCSCGQSCSCGDKCNCGKPKQSDVKGCGSDHCTCNDCQCKPGECTC</sequence>
<dbReference type="EMBL" id="JACGCI010000075">
    <property type="protein sequence ID" value="KAF6748019.1"/>
    <property type="molecule type" value="Genomic_DNA"/>
</dbReference>
<reference evidence="1 2" key="1">
    <citation type="submission" date="2020-07" db="EMBL/GenBank/DDBJ databases">
        <title>Comparative genomics of pyrophilous fungi reveals a link between fire events and developmental genes.</title>
        <authorList>
            <consortium name="DOE Joint Genome Institute"/>
            <person name="Steindorff A.S."/>
            <person name="Carver A."/>
            <person name="Calhoun S."/>
            <person name="Stillman K."/>
            <person name="Liu H."/>
            <person name="Lipzen A."/>
            <person name="Pangilinan J."/>
            <person name="Labutti K."/>
            <person name="Bruns T.D."/>
            <person name="Grigoriev I.V."/>
        </authorList>
    </citation>
    <scope>NUCLEOTIDE SEQUENCE [LARGE SCALE GENOMIC DNA]</scope>
    <source>
        <strain evidence="1 2">CBS 144469</strain>
    </source>
</reference>
<organism evidence="1 2">
    <name type="scientific">Ephemerocybe angulata</name>
    <dbReference type="NCBI Taxonomy" id="980116"/>
    <lineage>
        <taxon>Eukaryota</taxon>
        <taxon>Fungi</taxon>
        <taxon>Dikarya</taxon>
        <taxon>Basidiomycota</taxon>
        <taxon>Agaricomycotina</taxon>
        <taxon>Agaricomycetes</taxon>
        <taxon>Agaricomycetidae</taxon>
        <taxon>Agaricales</taxon>
        <taxon>Agaricineae</taxon>
        <taxon>Psathyrellaceae</taxon>
        <taxon>Ephemerocybe</taxon>
    </lineage>
</organism>
<keyword evidence="2" id="KW-1185">Reference proteome</keyword>
<evidence type="ECO:0008006" key="3">
    <source>
        <dbReference type="Google" id="ProtNLM"/>
    </source>
</evidence>
<comment type="caution">
    <text evidence="1">The sequence shown here is derived from an EMBL/GenBank/DDBJ whole genome shotgun (WGS) entry which is preliminary data.</text>
</comment>
<proteinExistence type="predicted"/>
<name>A0A8H6HJR3_9AGAR</name>
<dbReference type="AlphaFoldDB" id="A0A8H6HJR3"/>
<evidence type="ECO:0000313" key="1">
    <source>
        <dbReference type="EMBL" id="KAF6748019.1"/>
    </source>
</evidence>
<evidence type="ECO:0000313" key="2">
    <source>
        <dbReference type="Proteomes" id="UP000521943"/>
    </source>
</evidence>
<dbReference type="Proteomes" id="UP000521943">
    <property type="component" value="Unassembled WGS sequence"/>
</dbReference>
<accession>A0A8H6HJR3</accession>
<gene>
    <name evidence="1" type="ORF">DFP72DRAFT_917891</name>
</gene>
<protein>
    <recommendedName>
        <fullName evidence="3">Metallothionein</fullName>
    </recommendedName>
</protein>